<keyword evidence="6" id="KW-1185">Reference proteome</keyword>
<dbReference type="RefSeq" id="WP_185107595.1">
    <property type="nucleotide sequence ID" value="NZ_BAAAXY010000226.1"/>
</dbReference>
<dbReference type="GO" id="GO:0043565">
    <property type="term" value="F:sequence-specific DNA binding"/>
    <property type="evidence" value="ECO:0007669"/>
    <property type="project" value="InterPro"/>
</dbReference>
<organism evidence="5 6">
    <name type="scientific">Nonomuraea rubra</name>
    <dbReference type="NCBI Taxonomy" id="46180"/>
    <lineage>
        <taxon>Bacteria</taxon>
        <taxon>Bacillati</taxon>
        <taxon>Actinomycetota</taxon>
        <taxon>Actinomycetes</taxon>
        <taxon>Streptosporangiales</taxon>
        <taxon>Streptosporangiaceae</taxon>
        <taxon>Nonomuraea</taxon>
    </lineage>
</organism>
<dbReference type="Pfam" id="PF12833">
    <property type="entry name" value="HTH_18"/>
    <property type="match status" value="1"/>
</dbReference>
<feature type="domain" description="HTH araC/xylS-type" evidence="4">
    <location>
        <begin position="212"/>
        <end position="310"/>
    </location>
</feature>
<dbReference type="PROSITE" id="PS00041">
    <property type="entry name" value="HTH_ARAC_FAMILY_1"/>
    <property type="match status" value="1"/>
</dbReference>
<comment type="caution">
    <text evidence="5">The sequence shown here is derived from an EMBL/GenBank/DDBJ whole genome shotgun (WGS) entry which is preliminary data.</text>
</comment>
<dbReference type="InterPro" id="IPR009057">
    <property type="entry name" value="Homeodomain-like_sf"/>
</dbReference>
<protein>
    <submittedName>
        <fullName evidence="5">AraC-like DNA-binding protein</fullName>
    </submittedName>
</protein>
<name>A0A7X0U3E4_9ACTN</name>
<accession>A0A7X0U3E4</accession>
<keyword evidence="1" id="KW-0805">Transcription regulation</keyword>
<dbReference type="GO" id="GO:0003700">
    <property type="term" value="F:DNA-binding transcription factor activity"/>
    <property type="evidence" value="ECO:0007669"/>
    <property type="project" value="InterPro"/>
</dbReference>
<keyword evidence="3" id="KW-0804">Transcription</keyword>
<sequence length="315" mass="35254">MAETAGRLDMDGPITPECVRAWNNAYVSSRMADSVWFPEQLTSFRGRFRRRTLQDLVLVDVEADPFGTRYASDSPVTQYIGVSVNTRRFTERVVFGDHREYVLSAPVEVWDATTLVESEILDPMSQTVVLVPKPALHMAKSNSLILDEAVLEEDQASLRLLRGVLLTIAAEADRLSPTAIGVARNIVVELLLSVVQEHRRPSGAAVSEGMRLSVSRWIDDHLHLGQVLPAQAAEQHGISVRSLHRLFADSGESFGSLVRRRRLERACRDLLHTDDMVQTIAMRWGYADASHFINDFKRVHGSTPATYRKGLRKAP</sequence>
<dbReference type="SMART" id="SM00342">
    <property type="entry name" value="HTH_ARAC"/>
    <property type="match status" value="1"/>
</dbReference>
<evidence type="ECO:0000313" key="6">
    <source>
        <dbReference type="Proteomes" id="UP000565579"/>
    </source>
</evidence>
<evidence type="ECO:0000256" key="1">
    <source>
        <dbReference type="ARBA" id="ARBA00023015"/>
    </source>
</evidence>
<dbReference type="PANTHER" id="PTHR46796">
    <property type="entry name" value="HTH-TYPE TRANSCRIPTIONAL ACTIVATOR RHAS-RELATED"/>
    <property type="match status" value="1"/>
</dbReference>
<dbReference type="InterPro" id="IPR018060">
    <property type="entry name" value="HTH_AraC"/>
</dbReference>
<dbReference type="PROSITE" id="PS01124">
    <property type="entry name" value="HTH_ARAC_FAMILY_2"/>
    <property type="match status" value="1"/>
</dbReference>
<dbReference type="EMBL" id="JACHMI010000001">
    <property type="protein sequence ID" value="MBB6553409.1"/>
    <property type="molecule type" value="Genomic_DNA"/>
</dbReference>
<evidence type="ECO:0000259" key="4">
    <source>
        <dbReference type="PROSITE" id="PS01124"/>
    </source>
</evidence>
<proteinExistence type="predicted"/>
<dbReference type="Proteomes" id="UP000565579">
    <property type="component" value="Unassembled WGS sequence"/>
</dbReference>
<evidence type="ECO:0000313" key="5">
    <source>
        <dbReference type="EMBL" id="MBB6553409.1"/>
    </source>
</evidence>
<dbReference type="PANTHER" id="PTHR46796:SF6">
    <property type="entry name" value="ARAC SUBFAMILY"/>
    <property type="match status" value="1"/>
</dbReference>
<gene>
    <name evidence="5" type="ORF">HD593_008204</name>
</gene>
<dbReference type="AlphaFoldDB" id="A0A7X0U3E4"/>
<dbReference type="InterPro" id="IPR020449">
    <property type="entry name" value="Tscrpt_reg_AraC-type_HTH"/>
</dbReference>
<dbReference type="PRINTS" id="PR00032">
    <property type="entry name" value="HTHARAC"/>
</dbReference>
<keyword evidence="2 5" id="KW-0238">DNA-binding</keyword>
<dbReference type="Gene3D" id="1.10.10.60">
    <property type="entry name" value="Homeodomain-like"/>
    <property type="match status" value="1"/>
</dbReference>
<reference evidence="5 6" key="1">
    <citation type="submission" date="2020-08" db="EMBL/GenBank/DDBJ databases">
        <title>Sequencing the genomes of 1000 actinobacteria strains.</title>
        <authorList>
            <person name="Klenk H.-P."/>
        </authorList>
    </citation>
    <scope>NUCLEOTIDE SEQUENCE [LARGE SCALE GENOMIC DNA]</scope>
    <source>
        <strain evidence="5 6">DSM 43768</strain>
    </source>
</reference>
<dbReference type="InterPro" id="IPR050204">
    <property type="entry name" value="AraC_XylS_family_regulators"/>
</dbReference>
<dbReference type="SUPFAM" id="SSF46689">
    <property type="entry name" value="Homeodomain-like"/>
    <property type="match status" value="1"/>
</dbReference>
<evidence type="ECO:0000256" key="3">
    <source>
        <dbReference type="ARBA" id="ARBA00023163"/>
    </source>
</evidence>
<dbReference type="InterPro" id="IPR018062">
    <property type="entry name" value="HTH_AraC-typ_CS"/>
</dbReference>
<evidence type="ECO:0000256" key="2">
    <source>
        <dbReference type="ARBA" id="ARBA00023125"/>
    </source>
</evidence>